<dbReference type="InterPro" id="IPR015424">
    <property type="entry name" value="PyrdxlP-dep_Trfase"/>
</dbReference>
<evidence type="ECO:0000256" key="1">
    <source>
        <dbReference type="ARBA" id="ARBA00022898"/>
    </source>
</evidence>
<dbReference type="EMBL" id="RBNL01004564">
    <property type="protein sequence ID" value="RML29889.1"/>
    <property type="molecule type" value="Genomic_DNA"/>
</dbReference>
<dbReference type="PANTHER" id="PTHR30244">
    <property type="entry name" value="TRANSAMINASE"/>
    <property type="match status" value="1"/>
</dbReference>
<evidence type="ECO:0000313" key="4">
    <source>
        <dbReference type="Proteomes" id="UP000282378"/>
    </source>
</evidence>
<keyword evidence="3" id="KW-0808">Transferase</keyword>
<dbReference type="InterPro" id="IPR015421">
    <property type="entry name" value="PyrdxlP-dep_Trfase_major"/>
</dbReference>
<name>A0A3M2USG2_PSEYM</name>
<dbReference type="InterPro" id="IPR000653">
    <property type="entry name" value="DegT/StrS_aminotransferase"/>
</dbReference>
<dbReference type="GO" id="GO:0030170">
    <property type="term" value="F:pyridoxal phosphate binding"/>
    <property type="evidence" value="ECO:0007669"/>
    <property type="project" value="TreeGrafter"/>
</dbReference>
<dbReference type="GO" id="GO:0008483">
    <property type="term" value="F:transaminase activity"/>
    <property type="evidence" value="ECO:0007669"/>
    <property type="project" value="UniProtKB-KW"/>
</dbReference>
<comment type="similarity">
    <text evidence="2">Belongs to the DegT/DnrJ/EryC1 family.</text>
</comment>
<dbReference type="Gene3D" id="3.40.640.10">
    <property type="entry name" value="Type I PLP-dependent aspartate aminotransferase-like (Major domain)"/>
    <property type="match status" value="1"/>
</dbReference>
<protein>
    <submittedName>
        <fullName evidence="3">Aminotransferase, DegT/DnrJ/EryC1/StrS family</fullName>
    </submittedName>
</protein>
<comment type="caution">
    <text evidence="3">The sequence shown here is derived from an EMBL/GenBank/DDBJ whole genome shotgun (WGS) entry which is preliminary data.</text>
</comment>
<dbReference type="Pfam" id="PF01041">
    <property type="entry name" value="DegT_DnrJ_EryC1"/>
    <property type="match status" value="1"/>
</dbReference>
<keyword evidence="3" id="KW-0032">Aminotransferase</keyword>
<organism evidence="3 4">
    <name type="scientific">Pseudomonas syringae pv. maculicola</name>
    <dbReference type="NCBI Taxonomy" id="59511"/>
    <lineage>
        <taxon>Bacteria</taxon>
        <taxon>Pseudomonadati</taxon>
        <taxon>Pseudomonadota</taxon>
        <taxon>Gammaproteobacteria</taxon>
        <taxon>Pseudomonadales</taxon>
        <taxon>Pseudomonadaceae</taxon>
        <taxon>Pseudomonas</taxon>
    </lineage>
</organism>
<dbReference type="AlphaFoldDB" id="A0A3M2USG2"/>
<evidence type="ECO:0000313" key="3">
    <source>
        <dbReference type="EMBL" id="RML29889.1"/>
    </source>
</evidence>
<evidence type="ECO:0000256" key="2">
    <source>
        <dbReference type="ARBA" id="ARBA00037999"/>
    </source>
</evidence>
<dbReference type="Proteomes" id="UP000282378">
    <property type="component" value="Unassembled WGS sequence"/>
</dbReference>
<dbReference type="SUPFAM" id="SSF53383">
    <property type="entry name" value="PLP-dependent transferases"/>
    <property type="match status" value="1"/>
</dbReference>
<keyword evidence="1" id="KW-0663">Pyridoxal phosphate</keyword>
<dbReference type="PANTHER" id="PTHR30244:SF9">
    <property type="entry name" value="PROTEIN RV3402C"/>
    <property type="match status" value="1"/>
</dbReference>
<proteinExistence type="inferred from homology"/>
<reference evidence="3 4" key="1">
    <citation type="submission" date="2018-08" db="EMBL/GenBank/DDBJ databases">
        <title>Recombination of ecologically and evolutionarily significant loci maintains genetic cohesion in the Pseudomonas syringae species complex.</title>
        <authorList>
            <person name="Dillon M."/>
            <person name="Thakur S."/>
            <person name="Almeida R.N.D."/>
            <person name="Weir B.S."/>
            <person name="Guttman D.S."/>
        </authorList>
    </citation>
    <scope>NUCLEOTIDE SEQUENCE [LARGE SCALE GENOMIC DNA]</scope>
    <source>
        <strain evidence="3 4">88_10</strain>
    </source>
</reference>
<sequence>MEGGAIITHDDELARRAHLLCNFGISGVDRIDGIGINAKLNEFSAAMGLCILDNISNILEERAEIAHRYTSSLKDYLDLQQPETDSQLNNSYYPVALRDEQQLLQVRTALNLRNINPRRYFYPSLDTLEYLQPQPVQPVSRALSERVLCLPIYPGLQKADQALVIRTLIETCSLSDASQQADAIAWVG</sequence>
<dbReference type="GO" id="GO:0000271">
    <property type="term" value="P:polysaccharide biosynthetic process"/>
    <property type="evidence" value="ECO:0007669"/>
    <property type="project" value="TreeGrafter"/>
</dbReference>
<accession>A0A3M2USG2</accession>
<gene>
    <name evidence="3" type="ORF">APX70_06701</name>
</gene>